<dbReference type="KEGG" id="sgs:AVL59_01115"/>
<name>A0A1B1AP79_9ACTN</name>
<keyword evidence="1" id="KW-0732">Signal</keyword>
<dbReference type="STRING" id="68214.AVL59_01115"/>
<dbReference type="PANTHER" id="PTHR46825:SF7">
    <property type="entry name" value="D-ALANYL-D-ALANINE CARBOXYPEPTIDASE"/>
    <property type="match status" value="1"/>
</dbReference>
<keyword evidence="4" id="KW-0378">Hydrolase</keyword>
<dbReference type="EMBL" id="CP016279">
    <property type="protein sequence ID" value="ANP48356.1"/>
    <property type="molecule type" value="Genomic_DNA"/>
</dbReference>
<feature type="signal peptide" evidence="1">
    <location>
        <begin position="1"/>
        <end position="33"/>
    </location>
</feature>
<organism evidence="3 5">
    <name type="scientific">Streptomyces griseochromogenes</name>
    <dbReference type="NCBI Taxonomy" id="68214"/>
    <lineage>
        <taxon>Bacteria</taxon>
        <taxon>Bacillati</taxon>
        <taxon>Actinomycetota</taxon>
        <taxon>Actinomycetes</taxon>
        <taxon>Kitasatosporales</taxon>
        <taxon>Streptomycetaceae</taxon>
        <taxon>Streptomyces</taxon>
    </lineage>
</organism>
<dbReference type="PANTHER" id="PTHR46825">
    <property type="entry name" value="D-ALANYL-D-ALANINE-CARBOXYPEPTIDASE/ENDOPEPTIDASE AMPH"/>
    <property type="match status" value="1"/>
</dbReference>
<keyword evidence="4" id="KW-0121">Carboxypeptidase</keyword>
<feature type="chain" id="PRO_5008519070" evidence="1">
    <location>
        <begin position="34"/>
        <end position="418"/>
    </location>
</feature>
<evidence type="ECO:0000259" key="2">
    <source>
        <dbReference type="Pfam" id="PF00144"/>
    </source>
</evidence>
<dbReference type="EC" id="3.4.16.4" evidence="4"/>
<dbReference type="GO" id="GO:0009002">
    <property type="term" value="F:serine-type D-Ala-D-Ala carboxypeptidase activity"/>
    <property type="evidence" value="ECO:0007669"/>
    <property type="project" value="UniProtKB-EC"/>
</dbReference>
<evidence type="ECO:0000313" key="5">
    <source>
        <dbReference type="Proteomes" id="UP000092659"/>
    </source>
</evidence>
<dbReference type="EMBL" id="JAGGLP010000013">
    <property type="protein sequence ID" value="MBP2052996.1"/>
    <property type="molecule type" value="Genomic_DNA"/>
</dbReference>
<dbReference type="Proteomes" id="UP001519309">
    <property type="component" value="Unassembled WGS sequence"/>
</dbReference>
<keyword evidence="6" id="KW-1185">Reference proteome</keyword>
<evidence type="ECO:0000313" key="6">
    <source>
        <dbReference type="Proteomes" id="UP001519309"/>
    </source>
</evidence>
<dbReference type="Gene3D" id="3.40.710.10">
    <property type="entry name" value="DD-peptidase/beta-lactamase superfamily"/>
    <property type="match status" value="1"/>
</dbReference>
<dbReference type="InterPro" id="IPR006311">
    <property type="entry name" value="TAT_signal"/>
</dbReference>
<dbReference type="RefSeq" id="WP_067299342.1">
    <property type="nucleotide sequence ID" value="NZ_CP016279.1"/>
</dbReference>
<gene>
    <name evidence="3" type="ORF">AVL59_01115</name>
    <name evidence="4" type="ORF">J2Z21_005985</name>
</gene>
<dbReference type="InterPro" id="IPR001466">
    <property type="entry name" value="Beta-lactam-related"/>
</dbReference>
<sequence length="418" mass="43841">MNRTVRPSRWTAMAASGAVLVALAAGMAAPASAATPAAARPAAAAATAPLPALDPAALRAAIGGLPNADVTGALLRITGSAGHWSGTSGVGDLETGEGVPRDAHIRIGSISKVFTATLVLQLAAEHRIDLDTPVQQYLPGVLPAGIPPVTVGQLLDHTSGLPRGADTPDFGDGSPEWFAANRLKSFTPQRVIDLMAGQPMEFAPGTAQQYNGENYYVAGLLVEKITGHSFAHEVRSRITRPLGLHDTYVPDADDPRLPAPHSHGYLTVKAADGTTHPADVSEQSPWPWAEGGMISTPADLDHFITALFRGRLLPPAQQEKLFTVPDVPSFHSSQCRTESDAGRACMSMGIMRVKAANGVEVWGKTGSRPGYTSGVFATRDLSRKIVYSLNPTNLNGTEQRYTLQIAAASFGRLVPAGG</sequence>
<accession>A0A1B1AP79</accession>
<dbReference type="InterPro" id="IPR012338">
    <property type="entry name" value="Beta-lactam/transpept-like"/>
</dbReference>
<dbReference type="SUPFAM" id="SSF56601">
    <property type="entry name" value="beta-lactamase/transpeptidase-like"/>
    <property type="match status" value="1"/>
</dbReference>
<dbReference type="InterPro" id="IPR050491">
    <property type="entry name" value="AmpC-like"/>
</dbReference>
<evidence type="ECO:0000256" key="1">
    <source>
        <dbReference type="SAM" id="SignalP"/>
    </source>
</evidence>
<dbReference type="AlphaFoldDB" id="A0A1B1AP79"/>
<protein>
    <submittedName>
        <fullName evidence="3 4">Peptidase</fullName>
        <ecNumber evidence="4">3.4.16.4</ecNumber>
    </submittedName>
</protein>
<evidence type="ECO:0000313" key="4">
    <source>
        <dbReference type="EMBL" id="MBP2052996.1"/>
    </source>
</evidence>
<keyword evidence="4" id="KW-0645">Protease</keyword>
<reference evidence="3 5" key="1">
    <citation type="submission" date="2016-06" db="EMBL/GenBank/DDBJ databases">
        <title>Complete genome sequence of Streptomyces griseochromogenes ATCC 14511, the Blasticidin S producer.</title>
        <authorList>
            <person name="Wu L."/>
        </authorList>
    </citation>
    <scope>NUCLEOTIDE SEQUENCE [LARGE SCALE GENOMIC DNA]</scope>
    <source>
        <strain evidence="3 5">ATCC 14511</strain>
    </source>
</reference>
<proteinExistence type="predicted"/>
<dbReference type="PROSITE" id="PS51318">
    <property type="entry name" value="TAT"/>
    <property type="match status" value="1"/>
</dbReference>
<dbReference type="Proteomes" id="UP000092659">
    <property type="component" value="Chromosome"/>
</dbReference>
<reference evidence="4 6" key="2">
    <citation type="submission" date="2021-03" db="EMBL/GenBank/DDBJ databases">
        <title>Genomic Encyclopedia of Type Strains, Phase IV (KMG-IV): sequencing the most valuable type-strain genomes for metagenomic binning, comparative biology and taxonomic classification.</title>
        <authorList>
            <person name="Goeker M."/>
        </authorList>
    </citation>
    <scope>NUCLEOTIDE SEQUENCE [LARGE SCALE GENOMIC DNA]</scope>
    <source>
        <strain evidence="4 6">DSM 40499</strain>
    </source>
</reference>
<evidence type="ECO:0000313" key="3">
    <source>
        <dbReference type="EMBL" id="ANP48356.1"/>
    </source>
</evidence>
<feature type="domain" description="Beta-lactamase-related" evidence="2">
    <location>
        <begin position="70"/>
        <end position="400"/>
    </location>
</feature>
<dbReference type="Pfam" id="PF00144">
    <property type="entry name" value="Beta-lactamase"/>
    <property type="match status" value="1"/>
</dbReference>